<keyword evidence="1" id="KW-1133">Transmembrane helix</keyword>
<evidence type="ECO:0000313" key="2">
    <source>
        <dbReference type="EMBL" id="ADG73360.1"/>
    </source>
</evidence>
<keyword evidence="3" id="KW-1185">Reference proteome</keyword>
<dbReference type="HOGENOM" id="CLU_2631708_0_0_11"/>
<evidence type="ECO:0000256" key="1">
    <source>
        <dbReference type="SAM" id="Phobius"/>
    </source>
</evidence>
<protein>
    <submittedName>
        <fullName evidence="2">CheW protein</fullName>
    </submittedName>
</protein>
<sequence length="77" mass="8564">MSAVTWHRRPTSAAAPLPLRTRLRHLNETIRWAPAPYFEGTARQRARYVGYLAASMLAWTVLGLVVVAALGRALTSF</sequence>
<dbReference type="RefSeq" id="WP_013115694.1">
    <property type="nucleotide sequence ID" value="NC_014151.1"/>
</dbReference>
<gene>
    <name evidence="2" type="ordered locus">Cfla_0445</name>
</gene>
<dbReference type="EMBL" id="CP001964">
    <property type="protein sequence ID" value="ADG73360.1"/>
    <property type="molecule type" value="Genomic_DNA"/>
</dbReference>
<evidence type="ECO:0000313" key="3">
    <source>
        <dbReference type="Proteomes" id="UP000000849"/>
    </source>
</evidence>
<keyword evidence="1" id="KW-0472">Membrane</keyword>
<keyword evidence="1" id="KW-0812">Transmembrane</keyword>
<proteinExistence type="predicted"/>
<accession>D5UHT6</accession>
<dbReference type="OrthoDB" id="4828606at2"/>
<dbReference type="AlphaFoldDB" id="D5UHT6"/>
<dbReference type="Proteomes" id="UP000000849">
    <property type="component" value="Chromosome"/>
</dbReference>
<organism evidence="2 3">
    <name type="scientific">Cellulomonas flavigena (strain ATCC 482 / DSM 20109 / BCRC 11376 / JCM 18109 / NBRC 3775 / NCIMB 8073 / NRS 134)</name>
    <dbReference type="NCBI Taxonomy" id="446466"/>
    <lineage>
        <taxon>Bacteria</taxon>
        <taxon>Bacillati</taxon>
        <taxon>Actinomycetota</taxon>
        <taxon>Actinomycetes</taxon>
        <taxon>Micrococcales</taxon>
        <taxon>Cellulomonadaceae</taxon>
        <taxon>Cellulomonas</taxon>
    </lineage>
</organism>
<name>D5UHT6_CELFN</name>
<reference evidence="2 3" key="1">
    <citation type="journal article" date="2010" name="Stand. Genomic Sci.">
        <title>Complete genome sequence of Cellulomonas flavigena type strain (134).</title>
        <authorList>
            <person name="Abt B."/>
            <person name="Foster B."/>
            <person name="Lapidus A."/>
            <person name="Clum A."/>
            <person name="Sun H."/>
            <person name="Pukall R."/>
            <person name="Lucas S."/>
            <person name="Glavina Del Rio T."/>
            <person name="Nolan M."/>
            <person name="Tice H."/>
            <person name="Cheng J.F."/>
            <person name="Pitluck S."/>
            <person name="Liolios K."/>
            <person name="Ivanova N."/>
            <person name="Mavromatis K."/>
            <person name="Ovchinnikova G."/>
            <person name="Pati A."/>
            <person name="Goodwin L."/>
            <person name="Chen A."/>
            <person name="Palaniappan K."/>
            <person name="Land M."/>
            <person name="Hauser L."/>
            <person name="Chang Y.J."/>
            <person name="Jeffries C.D."/>
            <person name="Rohde M."/>
            <person name="Goker M."/>
            <person name="Woyke T."/>
            <person name="Bristow J."/>
            <person name="Eisen J.A."/>
            <person name="Markowitz V."/>
            <person name="Hugenholtz P."/>
            <person name="Kyrpides N.C."/>
            <person name="Klenk H.P."/>
        </authorList>
    </citation>
    <scope>NUCLEOTIDE SEQUENCE [LARGE SCALE GENOMIC DNA]</scope>
    <source>
        <strain evidence="3">ATCC 482 / DSM 20109 / BCRC 11376 / JCM 18109 / NBRC 3775 / NCIMB 8073 / NRS 134</strain>
    </source>
</reference>
<feature type="transmembrane region" description="Helical" evidence="1">
    <location>
        <begin position="48"/>
        <end position="71"/>
    </location>
</feature>
<dbReference type="KEGG" id="cfl:Cfla_0445"/>